<feature type="region of interest" description="Disordered" evidence="6">
    <location>
        <begin position="1"/>
        <end position="98"/>
    </location>
</feature>
<keyword evidence="8" id="KW-1185">Reference proteome</keyword>
<keyword evidence="4" id="KW-0539">Nucleus</keyword>
<dbReference type="SMART" id="SM00320">
    <property type="entry name" value="WD40"/>
    <property type="match status" value="6"/>
</dbReference>
<gene>
    <name evidence="7" type="ORF">PHLGIDRAFT_95171</name>
</gene>
<evidence type="ECO:0000256" key="1">
    <source>
        <dbReference type="ARBA" id="ARBA00004123"/>
    </source>
</evidence>
<evidence type="ECO:0000256" key="5">
    <source>
        <dbReference type="PROSITE-ProRule" id="PRU00221"/>
    </source>
</evidence>
<dbReference type="PRINTS" id="PR00320">
    <property type="entry name" value="GPROTEINBRPT"/>
</dbReference>
<dbReference type="SUPFAM" id="SSF50978">
    <property type="entry name" value="WD40 repeat-like"/>
    <property type="match status" value="1"/>
</dbReference>
<dbReference type="FunFam" id="2.130.10.10:FF:000899">
    <property type="entry name" value="Chromosome 15, whole genome shotgun sequence"/>
    <property type="match status" value="1"/>
</dbReference>
<dbReference type="Proteomes" id="UP000053257">
    <property type="component" value="Unassembled WGS sequence"/>
</dbReference>
<feature type="compositionally biased region" description="Acidic residues" evidence="6">
    <location>
        <begin position="58"/>
        <end position="73"/>
    </location>
</feature>
<dbReference type="InterPro" id="IPR015943">
    <property type="entry name" value="WD40/YVTN_repeat-like_dom_sf"/>
</dbReference>
<dbReference type="PROSITE" id="PS50082">
    <property type="entry name" value="WD_REPEATS_2"/>
    <property type="match status" value="3"/>
</dbReference>
<feature type="compositionally biased region" description="Polar residues" evidence="6">
    <location>
        <begin position="18"/>
        <end position="27"/>
    </location>
</feature>
<dbReference type="GO" id="GO:0034511">
    <property type="term" value="F:U3 snoRNA binding"/>
    <property type="evidence" value="ECO:0007669"/>
    <property type="project" value="InterPro"/>
</dbReference>
<keyword evidence="3" id="KW-0677">Repeat</keyword>
<dbReference type="EMBL" id="KN840632">
    <property type="protein sequence ID" value="KIP03131.1"/>
    <property type="molecule type" value="Genomic_DNA"/>
</dbReference>
<dbReference type="STRING" id="745531.A0A0C3RS65"/>
<keyword evidence="2 5" id="KW-0853">WD repeat</keyword>
<sequence>MPDAFFQSNKTRKRKRSTSTGDGPSTSKKPGRVAGKGPKGKKAGAAPAKSKRSARDEELSDETNDEGGADVDDMDLRAPDVDPNAYESAEEDEDETPAEKRLRLAKLYLEGVKEGLGLADGEFDAAEIDRELISARLKQDVLEHAGKIHLFVADTYDLSNPPTLRTRGHRFSATSAVASEDAQWLYTSGKDGCIIKWDLTNGRKIHTFFKVRKDNGKGKGKAKAEPVVEFPGHTDEIWALALSPDGKMLASGGKDRRIGVWDVEKNEWLKGFGGHRDSISALAFRKAATTVSTPAQLYSGSFDRTIKIHDLSVMGYIETLFGHQAPVLHLDSLLRETAVSVGGRDKTVRYWKVPEESQLVFRGGGRTGWEDVLEGGSLEDEMDVDQAKKAKKAGKASEKFIEGSIECCAMIDESTFVSGGDSGSISLWTTQKKKPVFTQALAHGMDESHVETEDVEIVRKPRWVTSLGCLRYSDMFASGSWDGEIRLWKLDAKIKSFSLVGSIPALGVVNSLQFISCAQSTLSALGWTKRSDAVGVDSSLPPARSTKARSLLLVAGVGQEMRLGRWVQKKGEGVLNGALVVALHPRTS</sequence>
<protein>
    <submittedName>
        <fullName evidence="7">Uncharacterized protein</fullName>
    </submittedName>
</protein>
<dbReference type="InterPro" id="IPR036322">
    <property type="entry name" value="WD40_repeat_dom_sf"/>
</dbReference>
<dbReference type="PANTHER" id="PTHR19865">
    <property type="entry name" value="U3 SMALL NUCLEOLAR RNA INTERACTING PROTEIN 2"/>
    <property type="match status" value="1"/>
</dbReference>
<feature type="repeat" description="WD" evidence="5">
    <location>
        <begin position="166"/>
        <end position="207"/>
    </location>
</feature>
<dbReference type="InterPro" id="IPR039241">
    <property type="entry name" value="Rrp9-like"/>
</dbReference>
<name>A0A0C3RS65_PHLG1</name>
<evidence type="ECO:0000256" key="6">
    <source>
        <dbReference type="SAM" id="MobiDB-lite"/>
    </source>
</evidence>
<organism evidence="7 8">
    <name type="scientific">Phlebiopsis gigantea (strain 11061_1 CR5-6)</name>
    <name type="common">White-rot fungus</name>
    <name type="synonym">Peniophora gigantea</name>
    <dbReference type="NCBI Taxonomy" id="745531"/>
    <lineage>
        <taxon>Eukaryota</taxon>
        <taxon>Fungi</taxon>
        <taxon>Dikarya</taxon>
        <taxon>Basidiomycota</taxon>
        <taxon>Agaricomycotina</taxon>
        <taxon>Agaricomycetes</taxon>
        <taxon>Polyporales</taxon>
        <taxon>Phanerochaetaceae</taxon>
        <taxon>Phlebiopsis</taxon>
    </lineage>
</organism>
<dbReference type="AlphaFoldDB" id="A0A0C3RS65"/>
<dbReference type="GO" id="GO:0032040">
    <property type="term" value="C:small-subunit processome"/>
    <property type="evidence" value="ECO:0007669"/>
    <property type="project" value="TreeGrafter"/>
</dbReference>
<dbReference type="InterPro" id="IPR019775">
    <property type="entry name" value="WD40_repeat_CS"/>
</dbReference>
<evidence type="ECO:0000256" key="2">
    <source>
        <dbReference type="ARBA" id="ARBA00022574"/>
    </source>
</evidence>
<evidence type="ECO:0000313" key="7">
    <source>
        <dbReference type="EMBL" id="KIP03131.1"/>
    </source>
</evidence>
<reference evidence="7 8" key="1">
    <citation type="journal article" date="2014" name="PLoS Genet.">
        <title>Analysis of the Phlebiopsis gigantea genome, transcriptome and secretome provides insight into its pioneer colonization strategies of wood.</title>
        <authorList>
            <person name="Hori C."/>
            <person name="Ishida T."/>
            <person name="Igarashi K."/>
            <person name="Samejima M."/>
            <person name="Suzuki H."/>
            <person name="Master E."/>
            <person name="Ferreira P."/>
            <person name="Ruiz-Duenas F.J."/>
            <person name="Held B."/>
            <person name="Canessa P."/>
            <person name="Larrondo L.F."/>
            <person name="Schmoll M."/>
            <person name="Druzhinina I.S."/>
            <person name="Kubicek C.P."/>
            <person name="Gaskell J.A."/>
            <person name="Kersten P."/>
            <person name="St John F."/>
            <person name="Glasner J."/>
            <person name="Sabat G."/>
            <person name="Splinter BonDurant S."/>
            <person name="Syed K."/>
            <person name="Yadav J."/>
            <person name="Mgbeahuruike A.C."/>
            <person name="Kovalchuk A."/>
            <person name="Asiegbu F.O."/>
            <person name="Lackner G."/>
            <person name="Hoffmeister D."/>
            <person name="Rencoret J."/>
            <person name="Gutierrez A."/>
            <person name="Sun H."/>
            <person name="Lindquist E."/>
            <person name="Barry K."/>
            <person name="Riley R."/>
            <person name="Grigoriev I.V."/>
            <person name="Henrissat B."/>
            <person name="Kues U."/>
            <person name="Berka R.M."/>
            <person name="Martinez A.T."/>
            <person name="Covert S.F."/>
            <person name="Blanchette R.A."/>
            <person name="Cullen D."/>
        </authorList>
    </citation>
    <scope>NUCLEOTIDE SEQUENCE [LARGE SCALE GENOMIC DNA]</scope>
    <source>
        <strain evidence="7 8">11061_1 CR5-6</strain>
    </source>
</reference>
<accession>A0A0C3RS65</accession>
<dbReference type="PANTHER" id="PTHR19865:SF0">
    <property type="entry name" value="U3 SMALL NUCLEOLAR RNA-INTERACTING PROTEIN 2"/>
    <property type="match status" value="1"/>
</dbReference>
<feature type="repeat" description="WD" evidence="5">
    <location>
        <begin position="230"/>
        <end position="271"/>
    </location>
</feature>
<dbReference type="Pfam" id="PF00400">
    <property type="entry name" value="WD40"/>
    <property type="match status" value="5"/>
</dbReference>
<feature type="repeat" description="WD" evidence="5">
    <location>
        <begin position="320"/>
        <end position="361"/>
    </location>
</feature>
<comment type="subcellular location">
    <subcellularLocation>
        <location evidence="1">Nucleus</location>
    </subcellularLocation>
</comment>
<dbReference type="InterPro" id="IPR001680">
    <property type="entry name" value="WD40_rpt"/>
</dbReference>
<dbReference type="InterPro" id="IPR020472">
    <property type="entry name" value="WD40_PAC1"/>
</dbReference>
<dbReference type="Gene3D" id="2.130.10.10">
    <property type="entry name" value="YVTN repeat-like/Quinoprotein amine dehydrogenase"/>
    <property type="match status" value="2"/>
</dbReference>
<proteinExistence type="predicted"/>
<dbReference type="PROSITE" id="PS00678">
    <property type="entry name" value="WD_REPEATS_1"/>
    <property type="match status" value="1"/>
</dbReference>
<dbReference type="PROSITE" id="PS50294">
    <property type="entry name" value="WD_REPEATS_REGION"/>
    <property type="match status" value="1"/>
</dbReference>
<evidence type="ECO:0000256" key="3">
    <source>
        <dbReference type="ARBA" id="ARBA00022737"/>
    </source>
</evidence>
<dbReference type="OrthoDB" id="189968at2759"/>
<evidence type="ECO:0000256" key="4">
    <source>
        <dbReference type="ARBA" id="ARBA00023242"/>
    </source>
</evidence>
<evidence type="ECO:0000313" key="8">
    <source>
        <dbReference type="Proteomes" id="UP000053257"/>
    </source>
</evidence>
<dbReference type="HOGENOM" id="CLU_014017_2_0_1"/>